<sequence>MIHHLRAAGVSLLVDTRGTGVPAVLHWGADLGELTPAQAEAVAAASVPAVGPSSIDIPFRLSLVPTWGDGWSGRPALQVSRDAAGADGAAAAERARTPVLTQRSDAEPGVSAAGDQSLRLNLVDTDAHIGVGVELALSPQGVLQMHLEVSNIGTSPLTVARAASVLPIPACAGELLDFSGVWGRERRPIRRTLEHGIHSREGRHGRGGHESAFLLAAGTRGFGFGAGEVWAVHEAWSGDTEVWAESSPLGANVLGAGELPAPGEIVLAPGETYTAPWTVAVYSATGLGGIPDRVHPWVRSWSTIARERPVTLNTWEAVYFDQSLERLEPLIEAASAVGVERFVLDDGWFHGRRDDHRALGDWTVDAGVWPHGLGPLIDRVHAGGMEFGLWVEPEMISVDSDLARAHPDWVMGRAGANEWRFQRVLDLGIPEASDHVYARLDALLAEYPIAYLKWDHNRDLLEGSSHRQTAAVYALIDRLRAAHPGVEIESCASGGARIDLGILRRVDRVWPSDTNDPLDRQGIHAWTSLIVPPEYLGAHLGDARAHLTGRSADLSFRTATALFGSAGIEWNLAAATDADRAAVAAWIGEYRRLRPLLHGSRPGGARVVRADGPDPAIAVHGVIAGDRSHAVFSVAALAATAAAVPEAVRLPGLDPRATYRVAVLPLAGDPGVIQDAPPPWTAAGSVELPGVALAEIGLPMPLLLPQQAVLLEVTAV</sequence>
<accession>A0ABN2H808</accession>
<keyword evidence="9" id="KW-1185">Reference proteome</keyword>
<dbReference type="SUPFAM" id="SSF51445">
    <property type="entry name" value="(Trans)glycosidases"/>
    <property type="match status" value="1"/>
</dbReference>
<dbReference type="Gene3D" id="3.20.20.70">
    <property type="entry name" value="Aldolase class I"/>
    <property type="match status" value="1"/>
</dbReference>
<dbReference type="EMBL" id="BAAAPK010000001">
    <property type="protein sequence ID" value="GAA1683462.1"/>
    <property type="molecule type" value="Genomic_DNA"/>
</dbReference>
<evidence type="ECO:0000256" key="5">
    <source>
        <dbReference type="PIRNR" id="PIRNR005536"/>
    </source>
</evidence>
<dbReference type="Gene3D" id="2.70.98.60">
    <property type="entry name" value="alpha-galactosidase from lactobacil brevis"/>
    <property type="match status" value="1"/>
</dbReference>
<dbReference type="PANTHER" id="PTHR43053:SF3">
    <property type="entry name" value="ALPHA-GALACTOSIDASE C-RELATED"/>
    <property type="match status" value="1"/>
</dbReference>
<dbReference type="Gene3D" id="2.60.40.1180">
    <property type="entry name" value="Golgi alpha-mannosidase II"/>
    <property type="match status" value="1"/>
</dbReference>
<evidence type="ECO:0000259" key="6">
    <source>
        <dbReference type="Pfam" id="PF16874"/>
    </source>
</evidence>
<dbReference type="InterPro" id="IPR031705">
    <property type="entry name" value="Glyco_hydro_36_C"/>
</dbReference>
<feature type="domain" description="Glycosyl hydrolase family 36 N-terminal" evidence="7">
    <location>
        <begin position="21"/>
        <end position="267"/>
    </location>
</feature>
<gene>
    <name evidence="8" type="ORF">GCM10009807_29120</name>
</gene>
<dbReference type="CDD" id="cd14791">
    <property type="entry name" value="GH36"/>
    <property type="match status" value="1"/>
</dbReference>
<comment type="similarity">
    <text evidence="5">Belongs to the glycosyl hydrolase.</text>
</comment>
<evidence type="ECO:0000256" key="4">
    <source>
        <dbReference type="ARBA" id="ARBA00023295"/>
    </source>
</evidence>
<dbReference type="PANTHER" id="PTHR43053">
    <property type="entry name" value="GLYCOSIDASE FAMILY 31"/>
    <property type="match status" value="1"/>
</dbReference>
<dbReference type="InterPro" id="IPR000111">
    <property type="entry name" value="Glyco_hydro_27/36_CS"/>
</dbReference>
<dbReference type="Pfam" id="PF02065">
    <property type="entry name" value="Melibiase"/>
    <property type="match status" value="1"/>
</dbReference>
<dbReference type="PRINTS" id="PR00743">
    <property type="entry name" value="GLHYDRLASE36"/>
</dbReference>
<dbReference type="InterPro" id="IPR038417">
    <property type="entry name" value="Alpga-gal_N_sf"/>
</dbReference>
<dbReference type="PIRSF" id="PIRSF005536">
    <property type="entry name" value="Agal"/>
    <property type="match status" value="1"/>
</dbReference>
<evidence type="ECO:0000256" key="1">
    <source>
        <dbReference type="ARBA" id="ARBA00001255"/>
    </source>
</evidence>
<dbReference type="EC" id="3.2.1.22" evidence="2 5"/>
<keyword evidence="3 5" id="KW-0378">Hydrolase</keyword>
<dbReference type="PROSITE" id="PS00512">
    <property type="entry name" value="ALPHA_GALACTOSIDASE"/>
    <property type="match status" value="1"/>
</dbReference>
<keyword evidence="4 5" id="KW-0326">Glycosidase</keyword>
<protein>
    <recommendedName>
        <fullName evidence="2 5">Alpha-galactosidase</fullName>
        <ecNumber evidence="2 5">3.2.1.22</ecNumber>
    </recommendedName>
</protein>
<name>A0ABN2H808_9MICO</name>
<evidence type="ECO:0000313" key="8">
    <source>
        <dbReference type="EMBL" id="GAA1683462.1"/>
    </source>
</evidence>
<proteinExistence type="inferred from homology"/>
<dbReference type="Pfam" id="PF16874">
    <property type="entry name" value="Glyco_hydro_36C"/>
    <property type="match status" value="1"/>
</dbReference>
<reference evidence="8 9" key="1">
    <citation type="journal article" date="2019" name="Int. J. Syst. Evol. Microbiol.">
        <title>The Global Catalogue of Microorganisms (GCM) 10K type strain sequencing project: providing services to taxonomists for standard genome sequencing and annotation.</title>
        <authorList>
            <consortium name="The Broad Institute Genomics Platform"/>
            <consortium name="The Broad Institute Genome Sequencing Center for Infectious Disease"/>
            <person name="Wu L."/>
            <person name="Ma J."/>
        </authorList>
    </citation>
    <scope>NUCLEOTIDE SEQUENCE [LARGE SCALE GENOMIC DNA]</scope>
    <source>
        <strain evidence="8 9">JCM 15575</strain>
    </source>
</reference>
<evidence type="ECO:0000256" key="3">
    <source>
        <dbReference type="ARBA" id="ARBA00022801"/>
    </source>
</evidence>
<dbReference type="Pfam" id="PF16875">
    <property type="entry name" value="Glyco_hydro_36N"/>
    <property type="match status" value="1"/>
</dbReference>
<comment type="catalytic activity">
    <reaction evidence="1 5">
        <text>Hydrolysis of terminal, non-reducing alpha-D-galactose residues in alpha-D-galactosides, including galactose oligosaccharides, galactomannans and galactolipids.</text>
        <dbReference type="EC" id="3.2.1.22"/>
    </reaction>
</comment>
<evidence type="ECO:0000256" key="2">
    <source>
        <dbReference type="ARBA" id="ARBA00012755"/>
    </source>
</evidence>
<dbReference type="InterPro" id="IPR031704">
    <property type="entry name" value="Glyco_hydro_36_N"/>
</dbReference>
<dbReference type="InterPro" id="IPR013780">
    <property type="entry name" value="Glyco_hydro_b"/>
</dbReference>
<dbReference type="InterPro" id="IPR002252">
    <property type="entry name" value="Glyco_hydro_36"/>
</dbReference>
<evidence type="ECO:0000313" key="9">
    <source>
        <dbReference type="Proteomes" id="UP001500596"/>
    </source>
</evidence>
<evidence type="ECO:0000259" key="7">
    <source>
        <dbReference type="Pfam" id="PF16875"/>
    </source>
</evidence>
<dbReference type="RefSeq" id="WP_344055605.1">
    <property type="nucleotide sequence ID" value="NZ_BAAAPK010000001.1"/>
</dbReference>
<dbReference type="InterPro" id="IPR017853">
    <property type="entry name" value="GH"/>
</dbReference>
<feature type="domain" description="Glycosyl hydrolase family 36 C-terminal" evidence="6">
    <location>
        <begin position="621"/>
        <end position="702"/>
    </location>
</feature>
<organism evidence="8 9">
    <name type="scientific">Microbacterium lacus</name>
    <dbReference type="NCBI Taxonomy" id="415217"/>
    <lineage>
        <taxon>Bacteria</taxon>
        <taxon>Bacillati</taxon>
        <taxon>Actinomycetota</taxon>
        <taxon>Actinomycetes</taxon>
        <taxon>Micrococcales</taxon>
        <taxon>Microbacteriaceae</taxon>
        <taxon>Microbacterium</taxon>
    </lineage>
</organism>
<dbReference type="Proteomes" id="UP001500596">
    <property type="component" value="Unassembled WGS sequence"/>
</dbReference>
<dbReference type="InterPro" id="IPR013785">
    <property type="entry name" value="Aldolase_TIM"/>
</dbReference>
<dbReference type="InterPro" id="IPR050985">
    <property type="entry name" value="Alpha-glycosidase_related"/>
</dbReference>
<comment type="caution">
    <text evidence="8">The sequence shown here is derived from an EMBL/GenBank/DDBJ whole genome shotgun (WGS) entry which is preliminary data.</text>
</comment>